<dbReference type="OrthoDB" id="9766527at2"/>
<dbReference type="PANTHER" id="PTHR30473">
    <property type="entry name" value="PROTEIN PHOH"/>
    <property type="match status" value="1"/>
</dbReference>
<keyword evidence="2" id="KW-0547">Nucleotide-binding</keyword>
<evidence type="ECO:0000256" key="2">
    <source>
        <dbReference type="ARBA" id="ARBA00022741"/>
    </source>
</evidence>
<protein>
    <submittedName>
        <fullName evidence="6">Putative ATPase related to phosphate starvation-inducible protein PhoH</fullName>
    </submittedName>
</protein>
<dbReference type="STRING" id="267850.ADINL_0648"/>
<dbReference type="EMBL" id="JMSZ01000015">
    <property type="protein sequence ID" value="KDE40999.1"/>
    <property type="molecule type" value="Genomic_DNA"/>
</dbReference>
<dbReference type="Gene3D" id="3.40.50.1010">
    <property type="entry name" value="5'-nuclease"/>
    <property type="match status" value="1"/>
</dbReference>
<dbReference type="Pfam" id="PF02562">
    <property type="entry name" value="PhoH"/>
    <property type="match status" value="1"/>
</dbReference>
<dbReference type="InterPro" id="IPR027417">
    <property type="entry name" value="P-loop_NTPase"/>
</dbReference>
<organism evidence="6 7">
    <name type="scientific">Nitrincola lacisaponensis</name>
    <dbReference type="NCBI Taxonomy" id="267850"/>
    <lineage>
        <taxon>Bacteria</taxon>
        <taxon>Pseudomonadati</taxon>
        <taxon>Pseudomonadota</taxon>
        <taxon>Gammaproteobacteria</taxon>
        <taxon>Oceanospirillales</taxon>
        <taxon>Oceanospirillaceae</taxon>
        <taxon>Nitrincola</taxon>
    </lineage>
</organism>
<dbReference type="SMART" id="SM00670">
    <property type="entry name" value="PINc"/>
    <property type="match status" value="1"/>
</dbReference>
<dbReference type="FunFam" id="3.40.50.300:FF:000013">
    <property type="entry name" value="PhoH family ATPase"/>
    <property type="match status" value="1"/>
</dbReference>
<dbReference type="PATRIC" id="fig|267850.7.peg.642"/>
<comment type="caution">
    <text evidence="6">The sequence shown here is derived from an EMBL/GenBank/DDBJ whole genome shotgun (WGS) entry which is preliminary data.</text>
</comment>
<dbReference type="GO" id="GO:0005524">
    <property type="term" value="F:ATP binding"/>
    <property type="evidence" value="ECO:0007669"/>
    <property type="project" value="UniProtKB-KW"/>
</dbReference>
<dbReference type="Pfam" id="PF13638">
    <property type="entry name" value="PIN_4"/>
    <property type="match status" value="1"/>
</dbReference>
<comment type="similarity">
    <text evidence="1">Belongs to the PhoH family.</text>
</comment>
<sequence>MNASKASRLYILDTNVLLHDPKCLYEFKEQDITIPMTVLEELDDIKDRKKHVSQEARHAIRSIDDILSTATNPEQITKGVRILLPGKDRDEKLGRLSIFPDHELTTRAGFLPDERNKDNKIINCALHLQATFPHRQVVLVTKDINMRLKAMGAGLKRVEDYRTDQLVSDVELLPTGYTCLETPFWEQVEHVESFQRDGKTYHKVSRALLPNTWMNEYLYDSTQDFAARTVAIDETSVTLLDLGYQHLMDQCCWGISPINIQQAFAMQSMLDQDLDLSIFLGSAGSGKTLIALACALEMVIEQGQYNKIIVTRSTPPVAEDIGFLPGTEEEKMTPWMSAISDNLEAMHEQDERPQSSVKYALEKANLQFKSLNFIRGRSIQKAVVLIDESQNLTPQQLKTIITRCGKGTKIICMGNLAQIDSNYLTPLTSGLTYIVERFRDFEGSASVHFEGVFRSRLAEYAEEHL</sequence>
<dbReference type="SUPFAM" id="SSF52540">
    <property type="entry name" value="P-loop containing nucleoside triphosphate hydrolases"/>
    <property type="match status" value="1"/>
</dbReference>
<proteinExistence type="inferred from homology"/>
<dbReference type="InterPro" id="IPR002716">
    <property type="entry name" value="PIN_dom"/>
</dbReference>
<evidence type="ECO:0000259" key="5">
    <source>
        <dbReference type="SMART" id="SM00670"/>
    </source>
</evidence>
<dbReference type="PANTHER" id="PTHR30473:SF2">
    <property type="entry name" value="PIN DOMAIN-CONTAINING PROTEIN"/>
    <property type="match status" value="1"/>
</dbReference>
<dbReference type="Gene3D" id="3.40.50.300">
    <property type="entry name" value="P-loop containing nucleotide triphosphate hydrolases"/>
    <property type="match status" value="1"/>
</dbReference>
<evidence type="ECO:0000256" key="1">
    <source>
        <dbReference type="ARBA" id="ARBA00010393"/>
    </source>
</evidence>
<gene>
    <name evidence="6" type="ORF">ADINL_0648</name>
</gene>
<evidence type="ECO:0000256" key="3">
    <source>
        <dbReference type="ARBA" id="ARBA00022840"/>
    </source>
</evidence>
<dbReference type="InterPro" id="IPR029060">
    <property type="entry name" value="PIN-like_dom_sf"/>
</dbReference>
<evidence type="ECO:0000313" key="7">
    <source>
        <dbReference type="Proteomes" id="UP000027318"/>
    </source>
</evidence>
<dbReference type="InterPro" id="IPR051451">
    <property type="entry name" value="PhoH2-like"/>
</dbReference>
<dbReference type="Proteomes" id="UP000027318">
    <property type="component" value="Unassembled WGS sequence"/>
</dbReference>
<dbReference type="SUPFAM" id="SSF88723">
    <property type="entry name" value="PIN domain-like"/>
    <property type="match status" value="1"/>
</dbReference>
<keyword evidence="3" id="KW-0067">ATP-binding</keyword>
<comment type="similarity">
    <text evidence="4">In the N-terminal section; belongs to the PINc/VapC protein family.</text>
</comment>
<dbReference type="InterPro" id="IPR003714">
    <property type="entry name" value="PhoH"/>
</dbReference>
<keyword evidence="7" id="KW-1185">Reference proteome</keyword>
<dbReference type="GO" id="GO:0005829">
    <property type="term" value="C:cytosol"/>
    <property type="evidence" value="ECO:0007669"/>
    <property type="project" value="TreeGrafter"/>
</dbReference>
<dbReference type="AlphaFoldDB" id="A0A063Y5R6"/>
<dbReference type="RefSeq" id="WP_036543886.1">
    <property type="nucleotide sequence ID" value="NZ_JMSZ01000015.1"/>
</dbReference>
<evidence type="ECO:0000256" key="4">
    <source>
        <dbReference type="ARBA" id="ARBA00046345"/>
    </source>
</evidence>
<feature type="domain" description="PIN" evidence="5">
    <location>
        <begin position="8"/>
        <end position="148"/>
    </location>
</feature>
<name>A0A063Y5R6_9GAMM</name>
<evidence type="ECO:0000313" key="6">
    <source>
        <dbReference type="EMBL" id="KDE40999.1"/>
    </source>
</evidence>
<accession>A0A063Y5R6</accession>
<reference evidence="6 7" key="1">
    <citation type="journal article" date="2005" name="Int. J. Syst. Evol. Microbiol.">
        <title>Nitrincola lacisaponensis gen. nov., sp. nov., a novel alkaliphilic bacterium isolated from an alkaline, saline lake.</title>
        <authorList>
            <person name="Dimitriu P.A."/>
            <person name="Shukla S.K."/>
            <person name="Conradt J."/>
            <person name="Marquez M.C."/>
            <person name="Ventosa A."/>
            <person name="Maglia A."/>
            <person name="Peyton B.M."/>
            <person name="Pinkart H.C."/>
            <person name="Mormile M.R."/>
        </authorList>
    </citation>
    <scope>NUCLEOTIDE SEQUENCE [LARGE SCALE GENOMIC DNA]</scope>
    <source>
        <strain evidence="6 7">4CA</strain>
    </source>
</reference>
<dbReference type="CDD" id="cd09883">
    <property type="entry name" value="PIN_VapC_PhoHL-ATPase"/>
    <property type="match status" value="1"/>
</dbReference>